<proteinExistence type="predicted"/>
<dbReference type="SUPFAM" id="SSF52540">
    <property type="entry name" value="P-loop containing nucleoside triphosphate hydrolases"/>
    <property type="match status" value="1"/>
</dbReference>
<evidence type="ECO:0000259" key="1">
    <source>
        <dbReference type="Pfam" id="PF00004"/>
    </source>
</evidence>
<dbReference type="GO" id="GO:0016887">
    <property type="term" value="F:ATP hydrolysis activity"/>
    <property type="evidence" value="ECO:0007669"/>
    <property type="project" value="InterPro"/>
</dbReference>
<dbReference type="InterPro" id="IPR003959">
    <property type="entry name" value="ATPase_AAA_core"/>
</dbReference>
<feature type="domain" description="ATPase AAA-type core" evidence="1">
    <location>
        <begin position="94"/>
        <end position="188"/>
    </location>
</feature>
<dbReference type="Pfam" id="PF00004">
    <property type="entry name" value="AAA"/>
    <property type="match status" value="1"/>
</dbReference>
<gene>
    <name evidence="2" type="ORF">AGERDE_LOCUS7953</name>
</gene>
<dbReference type="InterPro" id="IPR027417">
    <property type="entry name" value="P-loop_NTPase"/>
</dbReference>
<protein>
    <submittedName>
        <fullName evidence="2">4744_t:CDS:1</fullName>
    </submittedName>
</protein>
<sequence length="302" mass="34534">MVYIGQIALQKFNYQHITCYAHALQLAINESLKECSELIDKAKTLNNALVYRDKYRETLRRRIQQLVINDTQSNSNNSSGQLAHWYRYPSVDNVLFHGLRQYGKTSIAYALCEDNYLGALTTVCIYSLTNASKDKSSSDFGIHLLTVFGQADTTIITLDEFDSIISTDANAKHHLHDLLAVLRSFQRNPHSMDKYYQPAEDYAGKQLPSGYTFQVELYAFDPLYFEAQTVGRLYLMVSGRRSNILSSGHILEAIIRRQMDEPLEKRYPPRDYPKVNVAHVFHAMNLPLAILKLGRTDSHQVC</sequence>
<feature type="non-terminal residue" evidence="2">
    <location>
        <position position="302"/>
    </location>
</feature>
<name>A0A9N9BRQ4_9GLOM</name>
<comment type="caution">
    <text evidence="2">The sequence shown here is derived from an EMBL/GenBank/DDBJ whole genome shotgun (WGS) entry which is preliminary data.</text>
</comment>
<organism evidence="2 3">
    <name type="scientific">Ambispora gerdemannii</name>
    <dbReference type="NCBI Taxonomy" id="144530"/>
    <lineage>
        <taxon>Eukaryota</taxon>
        <taxon>Fungi</taxon>
        <taxon>Fungi incertae sedis</taxon>
        <taxon>Mucoromycota</taxon>
        <taxon>Glomeromycotina</taxon>
        <taxon>Glomeromycetes</taxon>
        <taxon>Archaeosporales</taxon>
        <taxon>Ambisporaceae</taxon>
        <taxon>Ambispora</taxon>
    </lineage>
</organism>
<accession>A0A9N9BRQ4</accession>
<dbReference type="OrthoDB" id="129307at2759"/>
<keyword evidence="3" id="KW-1185">Reference proteome</keyword>
<dbReference type="EMBL" id="CAJVPL010001561">
    <property type="protein sequence ID" value="CAG8577491.1"/>
    <property type="molecule type" value="Genomic_DNA"/>
</dbReference>
<reference evidence="2" key="1">
    <citation type="submission" date="2021-06" db="EMBL/GenBank/DDBJ databases">
        <authorList>
            <person name="Kallberg Y."/>
            <person name="Tangrot J."/>
            <person name="Rosling A."/>
        </authorList>
    </citation>
    <scope>NUCLEOTIDE SEQUENCE</scope>
    <source>
        <strain evidence="2">MT106</strain>
    </source>
</reference>
<dbReference type="Gene3D" id="3.40.50.300">
    <property type="entry name" value="P-loop containing nucleotide triphosphate hydrolases"/>
    <property type="match status" value="1"/>
</dbReference>
<evidence type="ECO:0000313" key="3">
    <source>
        <dbReference type="Proteomes" id="UP000789831"/>
    </source>
</evidence>
<dbReference type="Proteomes" id="UP000789831">
    <property type="component" value="Unassembled WGS sequence"/>
</dbReference>
<dbReference type="AlphaFoldDB" id="A0A9N9BRQ4"/>
<evidence type="ECO:0000313" key="2">
    <source>
        <dbReference type="EMBL" id="CAG8577491.1"/>
    </source>
</evidence>
<dbReference type="GO" id="GO:0005524">
    <property type="term" value="F:ATP binding"/>
    <property type="evidence" value="ECO:0007669"/>
    <property type="project" value="InterPro"/>
</dbReference>